<name>A0A971IC55_9BIFI</name>
<dbReference type="Proteomes" id="UP000767327">
    <property type="component" value="Unassembled WGS sequence"/>
</dbReference>
<dbReference type="EMBL" id="JAAXZR010000018">
    <property type="protein sequence ID" value="NLT79490.1"/>
    <property type="molecule type" value="Genomic_DNA"/>
</dbReference>
<dbReference type="SUPFAM" id="SSF47413">
    <property type="entry name" value="lambda repressor-like DNA-binding domains"/>
    <property type="match status" value="1"/>
</dbReference>
<accession>A0A971IC55</accession>
<keyword evidence="2" id="KW-0238">DNA-binding</keyword>
<comment type="caution">
    <text evidence="5">The sequence shown here is derived from an EMBL/GenBank/DDBJ whole genome shotgun (WGS) entry which is preliminary data.</text>
</comment>
<dbReference type="AlphaFoldDB" id="A0A971IC55"/>
<sequence length="339" mass="36796">MKASISEVARQSGVSVATVSRSFTRPELVSEATRAKVLKAAESLNFAVSRAPGTLKSGQSLRIALLIGSADIEWFTAGIMSGLNAVLREEGYDLVLYPIDSLETRKDFFADLPLRRNADAVIVSSFDILPEEVTRLKSMNIPVVGINVSSPSGFSASVSIDDGTGIGLAVRHLHTLGHTNIMYILESFGSSLSFSSQLRVTGFIKACEKLDIHQQVLQVDDDDTCINAAMTALLGQQEPATALCFHQDSLAVPFLFQIRKYGMDVPKDISITGFDDSTFAEEVGLTTVRQDPRALGMLTAKKTLALIRGEHVDAAHQTVPVELMLRHTTTRAQPSTHHR</sequence>
<dbReference type="Pfam" id="PF00356">
    <property type="entry name" value="LacI"/>
    <property type="match status" value="1"/>
</dbReference>
<dbReference type="InterPro" id="IPR046335">
    <property type="entry name" value="LacI/GalR-like_sensor"/>
</dbReference>
<reference evidence="5" key="2">
    <citation type="submission" date="2020-01" db="EMBL/GenBank/DDBJ databases">
        <authorList>
            <person name="Campanaro S."/>
        </authorList>
    </citation>
    <scope>NUCLEOTIDE SEQUENCE</scope>
    <source>
        <strain evidence="5">AS01afH2WH_6</strain>
    </source>
</reference>
<dbReference type="Pfam" id="PF13377">
    <property type="entry name" value="Peripla_BP_3"/>
    <property type="match status" value="1"/>
</dbReference>
<protein>
    <submittedName>
        <fullName evidence="5">LacI family transcriptional regulator</fullName>
    </submittedName>
</protein>
<dbReference type="GO" id="GO:0000976">
    <property type="term" value="F:transcription cis-regulatory region binding"/>
    <property type="evidence" value="ECO:0007669"/>
    <property type="project" value="TreeGrafter"/>
</dbReference>
<reference evidence="5" key="1">
    <citation type="journal article" date="2020" name="Biotechnol. Biofuels">
        <title>New insights from the biogas microbiome by comprehensive genome-resolved metagenomics of nearly 1600 species originating from multiple anaerobic digesters.</title>
        <authorList>
            <person name="Campanaro S."/>
            <person name="Treu L."/>
            <person name="Rodriguez-R L.M."/>
            <person name="Kovalovszki A."/>
            <person name="Ziels R.M."/>
            <person name="Maus I."/>
            <person name="Zhu X."/>
            <person name="Kougias P.G."/>
            <person name="Basile A."/>
            <person name="Luo G."/>
            <person name="Schluter A."/>
            <person name="Konstantinidis K.T."/>
            <person name="Angelidaki I."/>
        </authorList>
    </citation>
    <scope>NUCLEOTIDE SEQUENCE</scope>
    <source>
        <strain evidence="5">AS01afH2WH_6</strain>
    </source>
</reference>
<keyword evidence="3" id="KW-0804">Transcription</keyword>
<dbReference type="Gene3D" id="3.40.50.2300">
    <property type="match status" value="2"/>
</dbReference>
<evidence type="ECO:0000313" key="5">
    <source>
        <dbReference type="EMBL" id="NLT79490.1"/>
    </source>
</evidence>
<dbReference type="GO" id="GO:0003700">
    <property type="term" value="F:DNA-binding transcription factor activity"/>
    <property type="evidence" value="ECO:0007669"/>
    <property type="project" value="TreeGrafter"/>
</dbReference>
<dbReference type="RefSeq" id="WP_273173338.1">
    <property type="nucleotide sequence ID" value="NZ_CP181270.1"/>
</dbReference>
<dbReference type="InterPro" id="IPR010982">
    <property type="entry name" value="Lambda_DNA-bd_dom_sf"/>
</dbReference>
<dbReference type="CDD" id="cd01392">
    <property type="entry name" value="HTH_LacI"/>
    <property type="match status" value="1"/>
</dbReference>
<proteinExistence type="predicted"/>
<feature type="domain" description="HTH lacI-type" evidence="4">
    <location>
        <begin position="3"/>
        <end position="57"/>
    </location>
</feature>
<dbReference type="Gene3D" id="1.10.260.40">
    <property type="entry name" value="lambda repressor-like DNA-binding domains"/>
    <property type="match status" value="1"/>
</dbReference>
<gene>
    <name evidence="5" type="ORF">GXW98_04285</name>
</gene>
<dbReference type="CDD" id="cd06267">
    <property type="entry name" value="PBP1_LacI_sugar_binding-like"/>
    <property type="match status" value="1"/>
</dbReference>
<dbReference type="PROSITE" id="PS50932">
    <property type="entry name" value="HTH_LACI_2"/>
    <property type="match status" value="1"/>
</dbReference>
<dbReference type="SMART" id="SM00354">
    <property type="entry name" value="HTH_LACI"/>
    <property type="match status" value="1"/>
</dbReference>
<evidence type="ECO:0000256" key="3">
    <source>
        <dbReference type="ARBA" id="ARBA00023163"/>
    </source>
</evidence>
<dbReference type="PANTHER" id="PTHR30146:SF153">
    <property type="entry name" value="LACTOSE OPERON REPRESSOR"/>
    <property type="match status" value="1"/>
</dbReference>
<keyword evidence="1" id="KW-0805">Transcription regulation</keyword>
<dbReference type="InterPro" id="IPR000843">
    <property type="entry name" value="HTH_LacI"/>
</dbReference>
<organism evidence="5 6">
    <name type="scientific">Bifidobacterium crudilactis</name>
    <dbReference type="NCBI Taxonomy" id="327277"/>
    <lineage>
        <taxon>Bacteria</taxon>
        <taxon>Bacillati</taxon>
        <taxon>Actinomycetota</taxon>
        <taxon>Actinomycetes</taxon>
        <taxon>Bifidobacteriales</taxon>
        <taxon>Bifidobacteriaceae</taxon>
        <taxon>Bifidobacterium</taxon>
    </lineage>
</organism>
<evidence type="ECO:0000259" key="4">
    <source>
        <dbReference type="PROSITE" id="PS50932"/>
    </source>
</evidence>
<dbReference type="InterPro" id="IPR028082">
    <property type="entry name" value="Peripla_BP_I"/>
</dbReference>
<evidence type="ECO:0000313" key="6">
    <source>
        <dbReference type="Proteomes" id="UP000767327"/>
    </source>
</evidence>
<evidence type="ECO:0000256" key="1">
    <source>
        <dbReference type="ARBA" id="ARBA00023015"/>
    </source>
</evidence>
<dbReference type="SUPFAM" id="SSF53822">
    <property type="entry name" value="Periplasmic binding protein-like I"/>
    <property type="match status" value="1"/>
</dbReference>
<dbReference type="PANTHER" id="PTHR30146">
    <property type="entry name" value="LACI-RELATED TRANSCRIPTIONAL REPRESSOR"/>
    <property type="match status" value="1"/>
</dbReference>
<evidence type="ECO:0000256" key="2">
    <source>
        <dbReference type="ARBA" id="ARBA00023125"/>
    </source>
</evidence>